<dbReference type="Pfam" id="PF00296">
    <property type="entry name" value="Bac_luciferase"/>
    <property type="match status" value="1"/>
</dbReference>
<keyword evidence="4" id="KW-0503">Monooxygenase</keyword>
<sequence length="380" mass="41757">MRSSAITPPASSGWSEGIIGMRFGLFAATFRMPEHSLRVAHEWDLQVLRWADELGFTEAWIGEHYTLGWEPLPAPDLLIATALAQTSRIRLGPAAHLLPYHHPAALAARIAWLDQVAEGRYMVAFGAGSYASDQQLFASTGPEENARKAREAQEIILGLWRAWARGEAYRFEGEHWSVDSPAYDETLAGPHLRPFRGDHPEIAVVGASPASSSLRRAGAQGFIPMTVVHSPSYAATHWDVYAEGAAEAGRAAHRDIWRVSHPLFVADTDEEARRRSLGGAMGRTYREWILPHAERRGVLPHFAPDIAATGPVTVDRLAETWLIGSPDTVANGIVALYEQTGGFGTLLASVYDYSDDPEAYRRSLELLATEVLPLVHERLA</sequence>
<evidence type="ECO:0000313" key="6">
    <source>
        <dbReference type="EMBL" id="KAA9108023.1"/>
    </source>
</evidence>
<comment type="similarity">
    <text evidence="1">Belongs to the bacterial luciferase oxidoreductase family.</text>
</comment>
<evidence type="ECO:0000256" key="4">
    <source>
        <dbReference type="ARBA" id="ARBA00023033"/>
    </source>
</evidence>
<dbReference type="PANTHER" id="PTHR30137">
    <property type="entry name" value="LUCIFERASE-LIKE MONOOXYGENASE"/>
    <property type="match status" value="1"/>
</dbReference>
<evidence type="ECO:0000259" key="5">
    <source>
        <dbReference type="Pfam" id="PF00296"/>
    </source>
</evidence>
<protein>
    <submittedName>
        <fullName evidence="6">LLM class flavin-dependent oxidoreductase</fullName>
    </submittedName>
</protein>
<dbReference type="SUPFAM" id="SSF51679">
    <property type="entry name" value="Bacterial luciferase-like"/>
    <property type="match status" value="1"/>
</dbReference>
<keyword evidence="3" id="KW-0560">Oxidoreductase</keyword>
<dbReference type="AlphaFoldDB" id="A0A5J5J3P9"/>
<reference evidence="7" key="1">
    <citation type="submission" date="2019-09" db="EMBL/GenBank/DDBJ databases">
        <title>Mumia zhuanghuii sp. nov. isolated from the intestinal contents of plateau pika (Ochotona curzoniae) in the Qinghai-Tibet plateau of China.</title>
        <authorList>
            <person name="Tian Z."/>
        </authorList>
    </citation>
    <scope>NUCLEOTIDE SEQUENCE [LARGE SCALE GENOMIC DNA]</scope>
    <source>
        <strain evidence="7">JCM 30598</strain>
    </source>
</reference>
<gene>
    <name evidence="6" type="ORF">F6B43_11440</name>
</gene>
<dbReference type="InterPro" id="IPR036661">
    <property type="entry name" value="Luciferase-like_sf"/>
</dbReference>
<dbReference type="GO" id="GO:0005829">
    <property type="term" value="C:cytosol"/>
    <property type="evidence" value="ECO:0007669"/>
    <property type="project" value="TreeGrafter"/>
</dbReference>
<dbReference type="EMBL" id="VYSA01000002">
    <property type="protein sequence ID" value="KAA9108023.1"/>
    <property type="molecule type" value="Genomic_DNA"/>
</dbReference>
<proteinExistence type="inferred from homology"/>
<dbReference type="PANTHER" id="PTHR30137:SF16">
    <property type="entry name" value="BLL0895 PROTEIN"/>
    <property type="match status" value="1"/>
</dbReference>
<evidence type="ECO:0000256" key="1">
    <source>
        <dbReference type="ARBA" id="ARBA00010426"/>
    </source>
</evidence>
<dbReference type="InterPro" id="IPR050766">
    <property type="entry name" value="Bact_Lucif_Oxidored"/>
</dbReference>
<evidence type="ECO:0000256" key="3">
    <source>
        <dbReference type="ARBA" id="ARBA00023002"/>
    </source>
</evidence>
<dbReference type="Gene3D" id="3.20.20.30">
    <property type="entry name" value="Luciferase-like domain"/>
    <property type="match status" value="1"/>
</dbReference>
<name>A0A5J5J3P9_9MICO</name>
<dbReference type="InterPro" id="IPR011251">
    <property type="entry name" value="Luciferase-like_dom"/>
</dbReference>
<evidence type="ECO:0000256" key="2">
    <source>
        <dbReference type="ARBA" id="ARBA00022630"/>
    </source>
</evidence>
<keyword evidence="7" id="KW-1185">Reference proteome</keyword>
<dbReference type="Proteomes" id="UP000325827">
    <property type="component" value="Unassembled WGS sequence"/>
</dbReference>
<organism evidence="6 7">
    <name type="scientific">Microbacterium rhizomatis</name>
    <dbReference type="NCBI Taxonomy" id="1631477"/>
    <lineage>
        <taxon>Bacteria</taxon>
        <taxon>Bacillati</taxon>
        <taxon>Actinomycetota</taxon>
        <taxon>Actinomycetes</taxon>
        <taxon>Micrococcales</taxon>
        <taxon>Microbacteriaceae</taxon>
        <taxon>Microbacterium</taxon>
    </lineage>
</organism>
<dbReference type="GO" id="GO:0004497">
    <property type="term" value="F:monooxygenase activity"/>
    <property type="evidence" value="ECO:0007669"/>
    <property type="project" value="UniProtKB-KW"/>
</dbReference>
<comment type="caution">
    <text evidence="6">The sequence shown here is derived from an EMBL/GenBank/DDBJ whole genome shotgun (WGS) entry which is preliminary data.</text>
</comment>
<dbReference type="OrthoDB" id="7903015at2"/>
<evidence type="ECO:0000313" key="7">
    <source>
        <dbReference type="Proteomes" id="UP000325827"/>
    </source>
</evidence>
<feature type="domain" description="Luciferase-like" evidence="5">
    <location>
        <begin position="21"/>
        <end position="341"/>
    </location>
</feature>
<accession>A0A5J5J3P9</accession>
<keyword evidence="2" id="KW-0285">Flavoprotein</keyword>
<dbReference type="GO" id="GO:0016705">
    <property type="term" value="F:oxidoreductase activity, acting on paired donors, with incorporation or reduction of molecular oxygen"/>
    <property type="evidence" value="ECO:0007669"/>
    <property type="project" value="InterPro"/>
</dbReference>